<sequence length="66" mass="7194">MDKPVLRVALAGSQMEAVELLDESRVDIAFHPNSDGGVMYAVCTSSTEEKLPRGRVPYTRLDGTVN</sequence>
<gene>
    <name evidence="1" type="ORF">A3H26_03695</name>
</gene>
<dbReference type="EMBL" id="MEVN01000042">
    <property type="protein sequence ID" value="OGC56269.1"/>
    <property type="molecule type" value="Genomic_DNA"/>
</dbReference>
<dbReference type="AlphaFoldDB" id="A0A1F4VGI5"/>
<protein>
    <submittedName>
        <fullName evidence="1">Uncharacterized protein</fullName>
    </submittedName>
</protein>
<organism evidence="1 2">
    <name type="scientific">candidate division WWE3 bacterium RIFCSPLOWO2_12_FULL_36_10</name>
    <dbReference type="NCBI Taxonomy" id="1802630"/>
    <lineage>
        <taxon>Bacteria</taxon>
        <taxon>Katanobacteria</taxon>
    </lineage>
</organism>
<accession>A0A1F4VGI5</accession>
<comment type="caution">
    <text evidence="1">The sequence shown here is derived from an EMBL/GenBank/DDBJ whole genome shotgun (WGS) entry which is preliminary data.</text>
</comment>
<dbReference type="Proteomes" id="UP000177763">
    <property type="component" value="Unassembled WGS sequence"/>
</dbReference>
<proteinExistence type="predicted"/>
<name>A0A1F4VGI5_UNCKA</name>
<evidence type="ECO:0000313" key="2">
    <source>
        <dbReference type="Proteomes" id="UP000177763"/>
    </source>
</evidence>
<reference evidence="1 2" key="1">
    <citation type="journal article" date="2016" name="Nat. Commun.">
        <title>Thousands of microbial genomes shed light on interconnected biogeochemical processes in an aquifer system.</title>
        <authorList>
            <person name="Anantharaman K."/>
            <person name="Brown C.T."/>
            <person name="Hug L.A."/>
            <person name="Sharon I."/>
            <person name="Castelle C.J."/>
            <person name="Probst A.J."/>
            <person name="Thomas B.C."/>
            <person name="Singh A."/>
            <person name="Wilkins M.J."/>
            <person name="Karaoz U."/>
            <person name="Brodie E.L."/>
            <person name="Williams K.H."/>
            <person name="Hubbard S.S."/>
            <person name="Banfield J.F."/>
        </authorList>
    </citation>
    <scope>NUCLEOTIDE SEQUENCE [LARGE SCALE GENOMIC DNA]</scope>
</reference>
<dbReference type="STRING" id="1802630.A3H26_03695"/>
<evidence type="ECO:0000313" key="1">
    <source>
        <dbReference type="EMBL" id="OGC56269.1"/>
    </source>
</evidence>